<dbReference type="Proteomes" id="UP001242313">
    <property type="component" value="Unassembled WGS sequence"/>
</dbReference>
<proteinExistence type="predicted"/>
<dbReference type="InterPro" id="IPR010064">
    <property type="entry name" value="HK97-gp10_tail"/>
</dbReference>
<accession>A0ABU0FTS8</accession>
<dbReference type="Pfam" id="PF04883">
    <property type="entry name" value="HK97-gp10_like"/>
    <property type="match status" value="1"/>
</dbReference>
<organism evidence="1 2">
    <name type="scientific">Mesobacillus stamsii</name>
    <dbReference type="NCBI Taxonomy" id="225347"/>
    <lineage>
        <taxon>Bacteria</taxon>
        <taxon>Bacillati</taxon>
        <taxon>Bacillota</taxon>
        <taxon>Bacilli</taxon>
        <taxon>Bacillales</taxon>
        <taxon>Bacillaceae</taxon>
        <taxon>Mesobacillus</taxon>
    </lineage>
</organism>
<comment type="caution">
    <text evidence="1">The sequence shown here is derived from an EMBL/GenBank/DDBJ whole genome shotgun (WGS) entry which is preliminary data.</text>
</comment>
<reference evidence="1 2" key="1">
    <citation type="submission" date="2023-07" db="EMBL/GenBank/DDBJ databases">
        <title>Genomic Encyclopedia of Type Strains, Phase IV (KMG-IV): sequencing the most valuable type-strain genomes for metagenomic binning, comparative biology and taxonomic classification.</title>
        <authorList>
            <person name="Goeker M."/>
        </authorList>
    </citation>
    <scope>NUCLEOTIDE SEQUENCE [LARGE SCALE GENOMIC DNA]</scope>
    <source>
        <strain evidence="1 2">DSM 19598</strain>
    </source>
</reference>
<dbReference type="EMBL" id="JAUSUN010000004">
    <property type="protein sequence ID" value="MDQ0412722.1"/>
    <property type="molecule type" value="Genomic_DNA"/>
</dbReference>
<gene>
    <name evidence="1" type="ORF">J2S25_000902</name>
</gene>
<keyword evidence="2" id="KW-1185">Reference proteome</keyword>
<dbReference type="RefSeq" id="WP_307191311.1">
    <property type="nucleotide sequence ID" value="NZ_JAUSUN010000004.1"/>
</dbReference>
<evidence type="ECO:0000313" key="1">
    <source>
        <dbReference type="EMBL" id="MDQ0412722.1"/>
    </source>
</evidence>
<evidence type="ECO:0008006" key="3">
    <source>
        <dbReference type="Google" id="ProtNLM"/>
    </source>
</evidence>
<sequence>MGYEFSEMKVMKDKLVDLLKESHKIHMRIANRIGLMAVRKVKKMTPVDTGDLRNNWKHYVFKRGDTFFIVVYNQVEYASFVEKGHRIVVAGQTVGWVEGKFMLKLTMDEMERIAPRMWQREVEKEMRGLF</sequence>
<protein>
    <recommendedName>
        <fullName evidence="3">HK97 gp10 family phage protein</fullName>
    </recommendedName>
</protein>
<name>A0ABU0FTS8_9BACI</name>
<evidence type="ECO:0000313" key="2">
    <source>
        <dbReference type="Proteomes" id="UP001242313"/>
    </source>
</evidence>